<organism evidence="3 4">
    <name type="scientific">Pristionchus mayeri</name>
    <dbReference type="NCBI Taxonomy" id="1317129"/>
    <lineage>
        <taxon>Eukaryota</taxon>
        <taxon>Metazoa</taxon>
        <taxon>Ecdysozoa</taxon>
        <taxon>Nematoda</taxon>
        <taxon>Chromadorea</taxon>
        <taxon>Rhabditida</taxon>
        <taxon>Rhabditina</taxon>
        <taxon>Diplogasteromorpha</taxon>
        <taxon>Diplogasteroidea</taxon>
        <taxon>Neodiplogasteridae</taxon>
        <taxon>Pristionchus</taxon>
    </lineage>
</organism>
<name>A0AAN4ZF57_9BILA</name>
<keyword evidence="4" id="KW-1185">Reference proteome</keyword>
<proteinExistence type="predicted"/>
<accession>A0AAN4ZF57</accession>
<reference evidence="4" key="1">
    <citation type="submission" date="2022-10" db="EMBL/GenBank/DDBJ databases">
        <title>Genome assembly of Pristionchus species.</title>
        <authorList>
            <person name="Yoshida K."/>
            <person name="Sommer R.J."/>
        </authorList>
    </citation>
    <scope>NUCLEOTIDE SEQUENCE [LARGE SCALE GENOMIC DNA]</scope>
    <source>
        <strain evidence="4">RS5460</strain>
    </source>
</reference>
<sequence length="265" mass="30231">DNRSEISGSSANQSSTSSNYRLIATLEEQNKLLNRRWEDVVKERDMLYEEKKKLADAHSKCETNLTNMKHARDEELLALTRQLKDAEKAKDKIITELKENLKTWIENAHSSTKAKEKAEAGESRANIELATSQKNLEDEKTSHEHLRKVQGTLEKEKDELKNQKCRLQRKFEESMKVVQANQEALTQLAESQRFFILNMQTRDERSGTEVSPPLPLVSPPTLCLEERELSEGAVDDEASGARELATFKGQTLLFANMHDICANKM</sequence>
<dbReference type="EMBL" id="BTRK01000002">
    <property type="protein sequence ID" value="GMR37991.1"/>
    <property type="molecule type" value="Genomic_DNA"/>
</dbReference>
<keyword evidence="1" id="KW-0175">Coiled coil</keyword>
<protein>
    <submittedName>
        <fullName evidence="3">Uncharacterized protein</fullName>
    </submittedName>
</protein>
<dbReference type="AlphaFoldDB" id="A0AAN4ZF57"/>
<feature type="region of interest" description="Disordered" evidence="2">
    <location>
        <begin position="110"/>
        <end position="142"/>
    </location>
</feature>
<feature type="non-terminal residue" evidence="3">
    <location>
        <position position="265"/>
    </location>
</feature>
<comment type="caution">
    <text evidence="3">The sequence shown here is derived from an EMBL/GenBank/DDBJ whole genome shotgun (WGS) entry which is preliminary data.</text>
</comment>
<evidence type="ECO:0000256" key="2">
    <source>
        <dbReference type="SAM" id="MobiDB-lite"/>
    </source>
</evidence>
<evidence type="ECO:0000313" key="4">
    <source>
        <dbReference type="Proteomes" id="UP001328107"/>
    </source>
</evidence>
<gene>
    <name evidence="3" type="ORF">PMAYCL1PPCAC_08186</name>
</gene>
<feature type="compositionally biased region" description="Basic and acidic residues" evidence="2">
    <location>
        <begin position="113"/>
        <end position="122"/>
    </location>
</feature>
<feature type="coiled-coil region" evidence="1">
    <location>
        <begin position="143"/>
        <end position="173"/>
    </location>
</feature>
<dbReference type="Proteomes" id="UP001328107">
    <property type="component" value="Unassembled WGS sequence"/>
</dbReference>
<feature type="non-terminal residue" evidence="3">
    <location>
        <position position="1"/>
    </location>
</feature>
<evidence type="ECO:0000313" key="3">
    <source>
        <dbReference type="EMBL" id="GMR37991.1"/>
    </source>
</evidence>
<evidence type="ECO:0000256" key="1">
    <source>
        <dbReference type="SAM" id="Coils"/>
    </source>
</evidence>